<evidence type="ECO:0000313" key="3">
    <source>
        <dbReference type="EMBL" id="CAF1463437.1"/>
    </source>
</evidence>
<feature type="transmembrane region" description="Helical" evidence="2">
    <location>
        <begin position="472"/>
        <end position="490"/>
    </location>
</feature>
<feature type="transmembrane region" description="Helical" evidence="2">
    <location>
        <begin position="386"/>
        <end position="407"/>
    </location>
</feature>
<proteinExistence type="inferred from homology"/>
<keyword evidence="5" id="KW-1185">Reference proteome</keyword>
<feature type="transmembrane region" description="Helical" evidence="2">
    <location>
        <begin position="328"/>
        <end position="349"/>
    </location>
</feature>
<feature type="transmembrane region" description="Helical" evidence="2">
    <location>
        <begin position="162"/>
        <end position="184"/>
    </location>
</feature>
<dbReference type="AlphaFoldDB" id="A0A815QHL1"/>
<feature type="transmembrane region" description="Helical" evidence="2">
    <location>
        <begin position="124"/>
        <end position="146"/>
    </location>
</feature>
<feature type="transmembrane region" description="Helical" evidence="2">
    <location>
        <begin position="267"/>
        <end position="290"/>
    </location>
</feature>
<reference evidence="3" key="1">
    <citation type="submission" date="2021-02" db="EMBL/GenBank/DDBJ databases">
        <authorList>
            <person name="Nowell W R."/>
        </authorList>
    </citation>
    <scope>NUCLEOTIDE SEQUENCE</scope>
</reference>
<feature type="transmembrane region" description="Helical" evidence="2">
    <location>
        <begin position="302"/>
        <end position="322"/>
    </location>
</feature>
<feature type="transmembrane region" description="Helical" evidence="2">
    <location>
        <begin position="356"/>
        <end position="380"/>
    </location>
</feature>
<dbReference type="GO" id="GO:0015297">
    <property type="term" value="F:antiporter activity"/>
    <property type="evidence" value="ECO:0007669"/>
    <property type="project" value="InterPro"/>
</dbReference>
<dbReference type="GO" id="GO:0016020">
    <property type="term" value="C:membrane"/>
    <property type="evidence" value="ECO:0007669"/>
    <property type="project" value="InterPro"/>
</dbReference>
<name>A0A815QHL1_9BILA</name>
<evidence type="ECO:0000313" key="5">
    <source>
        <dbReference type="Proteomes" id="UP000663829"/>
    </source>
</evidence>
<keyword evidence="2" id="KW-0812">Transmembrane</keyword>
<dbReference type="Proteomes" id="UP000663829">
    <property type="component" value="Unassembled WGS sequence"/>
</dbReference>
<comment type="similarity">
    <text evidence="1 2">Belongs to the multi antimicrobial extrusion (MATE) (TC 2.A.66.1) family.</text>
</comment>
<sequence>MMDSLRQISVKNVQSIANDGNEEKRAWIEHFRPHGFRHDTKEISRVSLPYGISYVLEVFLMPFVSQIFISRLGQDEFNACLLGQVCYGLSAYSINYGLSFGCDTLLSQCYSGNRRKMGLTIQRAAMIGGFSNLVSSILFLNSIYLIQYMNISEQVYRLTQQYITIGIFIIPFDGLLVVIQKYIINLGSTWSILIINIIGNMFNLLFHYVFLYVFKFGIRSAPVSLALSYMSMIIMAFGYLKITKLYADSWQPITRNCLKEWLPYLKLAIPGVLILVREVICFEGSVFLSSSFGKDSLSAQGVSYYVYIINYLMAQAFSLGAASLSRHLLLFAIAFCAFNFVQVTQCGVMKAIGKQYIIGVLVLINYIILTVPLAGLLVFYFKMKMYGYWIAIIIGIILEIIIVEIYIARINWQTQAQITQVRVNFNTEEPSKSPVDNETNEVNMLNAETDEGVTTDSIQPTQTLFDVIKFKLIIFMFLLSLLIVSIVFTVKH</sequence>
<gene>
    <name evidence="3" type="ORF">GPM918_LOCUS35178</name>
    <name evidence="4" type="ORF">SRO942_LOCUS35892</name>
</gene>
<accession>A0A815QHL1</accession>
<feature type="transmembrane region" description="Helical" evidence="2">
    <location>
        <begin position="190"/>
        <end position="214"/>
    </location>
</feature>
<dbReference type="EMBL" id="CAJOBC010085589">
    <property type="protein sequence ID" value="CAF4333166.1"/>
    <property type="molecule type" value="Genomic_DNA"/>
</dbReference>
<dbReference type="Proteomes" id="UP000681722">
    <property type="component" value="Unassembled WGS sequence"/>
</dbReference>
<feature type="transmembrane region" description="Helical" evidence="2">
    <location>
        <begin position="226"/>
        <end position="247"/>
    </location>
</feature>
<protein>
    <recommendedName>
        <fullName evidence="2">Multidrug and toxin extrusion protein</fullName>
    </recommendedName>
</protein>
<evidence type="ECO:0000256" key="1">
    <source>
        <dbReference type="ARBA" id="ARBA00010199"/>
    </source>
</evidence>
<dbReference type="EMBL" id="CAJNOQ010020130">
    <property type="protein sequence ID" value="CAF1463437.1"/>
    <property type="molecule type" value="Genomic_DNA"/>
</dbReference>
<keyword evidence="2" id="KW-1133">Transmembrane helix</keyword>
<dbReference type="Pfam" id="PF01554">
    <property type="entry name" value="MatE"/>
    <property type="match status" value="1"/>
</dbReference>
<dbReference type="InterPro" id="IPR002528">
    <property type="entry name" value="MATE_fam"/>
</dbReference>
<dbReference type="OrthoDB" id="2126698at2759"/>
<organism evidence="3 5">
    <name type="scientific">Didymodactylos carnosus</name>
    <dbReference type="NCBI Taxonomy" id="1234261"/>
    <lineage>
        <taxon>Eukaryota</taxon>
        <taxon>Metazoa</taxon>
        <taxon>Spiralia</taxon>
        <taxon>Gnathifera</taxon>
        <taxon>Rotifera</taxon>
        <taxon>Eurotatoria</taxon>
        <taxon>Bdelloidea</taxon>
        <taxon>Philodinida</taxon>
        <taxon>Philodinidae</taxon>
        <taxon>Didymodactylos</taxon>
    </lineage>
</organism>
<evidence type="ECO:0000313" key="4">
    <source>
        <dbReference type="EMBL" id="CAF4333166.1"/>
    </source>
</evidence>
<evidence type="ECO:0000256" key="2">
    <source>
        <dbReference type="RuleBase" id="RU004914"/>
    </source>
</evidence>
<dbReference type="GO" id="GO:0042910">
    <property type="term" value="F:xenobiotic transmembrane transporter activity"/>
    <property type="evidence" value="ECO:0007669"/>
    <property type="project" value="InterPro"/>
</dbReference>
<comment type="caution">
    <text evidence="3">The sequence shown here is derived from an EMBL/GenBank/DDBJ whole genome shotgun (WGS) entry which is preliminary data.</text>
</comment>
<keyword evidence="2" id="KW-0472">Membrane</keyword>
<dbReference type="PANTHER" id="PTHR11206">
    <property type="entry name" value="MULTIDRUG RESISTANCE PROTEIN"/>
    <property type="match status" value="1"/>
</dbReference>